<protein>
    <recommendedName>
        <fullName evidence="4">DUF2232 domain-containing protein</fullName>
    </recommendedName>
</protein>
<reference evidence="2 3" key="1">
    <citation type="submission" date="2018-11" db="EMBL/GenBank/DDBJ databases">
        <title>Clostridium sp. nov., a member of the family Erysipelotrichaceae isolated from pig faeces.</title>
        <authorList>
            <person name="Chang Y.-H."/>
        </authorList>
    </citation>
    <scope>NUCLEOTIDE SEQUENCE [LARGE SCALE GENOMIC DNA]</scope>
    <source>
        <strain evidence="2 3">YH-panp20</strain>
    </source>
</reference>
<organism evidence="2 3">
    <name type="scientific">Absicoccus porci</name>
    <dbReference type="NCBI Taxonomy" id="2486576"/>
    <lineage>
        <taxon>Bacteria</taxon>
        <taxon>Bacillati</taxon>
        <taxon>Bacillota</taxon>
        <taxon>Erysipelotrichia</taxon>
        <taxon>Erysipelotrichales</taxon>
        <taxon>Erysipelotrichaceae</taxon>
        <taxon>Absicoccus</taxon>
    </lineage>
</organism>
<sequence>MNTKQITRGAMMCAIYGLLLFLNQQTALTIETSANWLFAFPVLIYTSMYGNYGGGIVSIAMILMTFLFGGFTTWFYSWTAILIGYLYGSGVYHKRSHMSNFLLTAILSIFASALIIYLWAGIFGYNVHTDFQEIVALFPQVHLRVIVFLFVIVLGTMQALAIHMVGLMICLRLKINMVPIKPITKMLPPRWFGYLSIVMCALFLFSQNVLHLSVDITDLLQVIVILDLMVLDYFGVLYFMNKVIQKSHRNWAFFAIIGAFIPFVNVVWVAAGLLDCLFGLRARHQLDSRE</sequence>
<dbReference type="EMBL" id="RJQC01000002">
    <property type="protein sequence ID" value="RNM30186.1"/>
    <property type="molecule type" value="Genomic_DNA"/>
</dbReference>
<keyword evidence="3" id="KW-1185">Reference proteome</keyword>
<dbReference type="Proteomes" id="UP000276568">
    <property type="component" value="Unassembled WGS sequence"/>
</dbReference>
<feature type="transmembrane region" description="Helical" evidence="1">
    <location>
        <begin position="145"/>
        <end position="171"/>
    </location>
</feature>
<accession>A0A3N0I0U2</accession>
<proteinExistence type="predicted"/>
<feature type="transmembrane region" description="Helical" evidence="1">
    <location>
        <begin position="55"/>
        <end position="88"/>
    </location>
</feature>
<evidence type="ECO:0000313" key="3">
    <source>
        <dbReference type="Proteomes" id="UP000276568"/>
    </source>
</evidence>
<dbReference type="OrthoDB" id="1769718at2"/>
<name>A0A3N0I0U2_9FIRM</name>
<feature type="transmembrane region" description="Helical" evidence="1">
    <location>
        <begin position="191"/>
        <end position="213"/>
    </location>
</feature>
<keyword evidence="1" id="KW-1133">Transmembrane helix</keyword>
<feature type="transmembrane region" description="Helical" evidence="1">
    <location>
        <begin position="219"/>
        <end position="239"/>
    </location>
</feature>
<comment type="caution">
    <text evidence="2">The sequence shown here is derived from an EMBL/GenBank/DDBJ whole genome shotgun (WGS) entry which is preliminary data.</text>
</comment>
<evidence type="ECO:0000313" key="2">
    <source>
        <dbReference type="EMBL" id="RNM30186.1"/>
    </source>
</evidence>
<evidence type="ECO:0008006" key="4">
    <source>
        <dbReference type="Google" id="ProtNLM"/>
    </source>
</evidence>
<keyword evidence="1" id="KW-0472">Membrane</keyword>
<feature type="transmembrane region" description="Helical" evidence="1">
    <location>
        <begin position="100"/>
        <end position="125"/>
    </location>
</feature>
<gene>
    <name evidence="2" type="ORF">EDX97_05130</name>
</gene>
<evidence type="ECO:0000256" key="1">
    <source>
        <dbReference type="SAM" id="Phobius"/>
    </source>
</evidence>
<dbReference type="RefSeq" id="WP_128520115.1">
    <property type="nucleotide sequence ID" value="NZ_JALFCT010000001.1"/>
</dbReference>
<dbReference type="Gene3D" id="1.10.1760.20">
    <property type="match status" value="1"/>
</dbReference>
<keyword evidence="1" id="KW-0812">Transmembrane</keyword>
<dbReference type="AlphaFoldDB" id="A0A3N0I0U2"/>
<feature type="transmembrane region" description="Helical" evidence="1">
    <location>
        <begin position="251"/>
        <end position="271"/>
    </location>
</feature>